<name>A0A822ZRV9_NELNU</name>
<evidence type="ECO:0000313" key="2">
    <source>
        <dbReference type="Proteomes" id="UP000607653"/>
    </source>
</evidence>
<dbReference type="AlphaFoldDB" id="A0A822ZRV9"/>
<gene>
    <name evidence="1" type="ORF">HUJ06_018601</name>
</gene>
<dbReference type="Proteomes" id="UP000607653">
    <property type="component" value="Unassembled WGS sequence"/>
</dbReference>
<evidence type="ECO:0000313" key="1">
    <source>
        <dbReference type="EMBL" id="DAD48664.1"/>
    </source>
</evidence>
<comment type="caution">
    <text evidence="1">The sequence shown here is derived from an EMBL/GenBank/DDBJ whole genome shotgun (WGS) entry which is preliminary data.</text>
</comment>
<protein>
    <submittedName>
        <fullName evidence="1">Uncharacterized protein</fullName>
    </submittedName>
</protein>
<dbReference type="EMBL" id="DUZY01000008">
    <property type="protein sequence ID" value="DAD48664.1"/>
    <property type="molecule type" value="Genomic_DNA"/>
</dbReference>
<proteinExistence type="predicted"/>
<organism evidence="1 2">
    <name type="scientific">Nelumbo nucifera</name>
    <name type="common">Sacred lotus</name>
    <dbReference type="NCBI Taxonomy" id="4432"/>
    <lineage>
        <taxon>Eukaryota</taxon>
        <taxon>Viridiplantae</taxon>
        <taxon>Streptophyta</taxon>
        <taxon>Embryophyta</taxon>
        <taxon>Tracheophyta</taxon>
        <taxon>Spermatophyta</taxon>
        <taxon>Magnoliopsida</taxon>
        <taxon>Proteales</taxon>
        <taxon>Nelumbonaceae</taxon>
        <taxon>Nelumbo</taxon>
    </lineage>
</organism>
<keyword evidence="2" id="KW-1185">Reference proteome</keyword>
<reference evidence="1 2" key="1">
    <citation type="journal article" date="2020" name="Mol. Biol. Evol.">
        <title>Distinct Expression and Methylation Patterns for Genes with Different Fates following a Single Whole-Genome Duplication in Flowering Plants.</title>
        <authorList>
            <person name="Shi T."/>
            <person name="Rahmani R.S."/>
            <person name="Gugger P.F."/>
            <person name="Wang M."/>
            <person name="Li H."/>
            <person name="Zhang Y."/>
            <person name="Li Z."/>
            <person name="Wang Q."/>
            <person name="Van de Peer Y."/>
            <person name="Marchal K."/>
            <person name="Chen J."/>
        </authorList>
    </citation>
    <scope>NUCLEOTIDE SEQUENCE [LARGE SCALE GENOMIC DNA]</scope>
    <source>
        <tissue evidence="1">Leaf</tissue>
    </source>
</reference>
<accession>A0A822ZRV9</accession>
<sequence length="33" mass="3935">MSRATMELDFFGMEKENPSKSQFQKLLNQRKTI</sequence>